<evidence type="ECO:0000313" key="2">
    <source>
        <dbReference type="Proteomes" id="UP000011566"/>
    </source>
</evidence>
<comment type="caution">
    <text evidence="1">The sequence shown here is derived from an EMBL/GenBank/DDBJ whole genome shotgun (WGS) entry which is preliminary data.</text>
</comment>
<gene>
    <name evidence="1" type="ORF">C447_12545</name>
</gene>
<protein>
    <submittedName>
        <fullName evidence="1">Uncharacterized protein</fullName>
    </submittedName>
</protein>
<dbReference type="PATRIC" id="fig|1132509.6.peg.2888"/>
<name>M0M090_9EURY</name>
<dbReference type="RefSeq" id="WP_007694353.1">
    <property type="nucleotide sequence ID" value="NZ_AJRK01000046.1"/>
</dbReference>
<sequence>MEYPSTATVETTQSELVSGDTLVTLHANAYSGDPRLFTLSFSKSDGRLRLLERYTDPVGESGVLTGTKEIPVVYDGDWSVDYGRIQEELGC</sequence>
<evidence type="ECO:0000313" key="1">
    <source>
        <dbReference type="EMBL" id="EMA37800.1"/>
    </source>
</evidence>
<reference evidence="1 2" key="1">
    <citation type="journal article" date="2014" name="PLoS Genet.">
        <title>Phylogenetically driven sequencing of extremely halophilic archaea reveals strategies for static and dynamic osmo-response.</title>
        <authorList>
            <person name="Becker E.A."/>
            <person name="Seitzer P.M."/>
            <person name="Tritt A."/>
            <person name="Larsen D."/>
            <person name="Krusor M."/>
            <person name="Yao A.I."/>
            <person name="Wu D."/>
            <person name="Madern D."/>
            <person name="Eisen J.A."/>
            <person name="Darling A.E."/>
            <person name="Facciotti M.T."/>
        </authorList>
    </citation>
    <scope>NUCLEOTIDE SEQUENCE [LARGE SCALE GENOMIC DNA]</scope>
    <source>
        <strain evidence="1 2">100A6</strain>
    </source>
</reference>
<organism evidence="1 2">
    <name type="scientific">Halococcus hamelinensis 100A6</name>
    <dbReference type="NCBI Taxonomy" id="1132509"/>
    <lineage>
        <taxon>Archaea</taxon>
        <taxon>Methanobacteriati</taxon>
        <taxon>Methanobacteriota</taxon>
        <taxon>Stenosarchaea group</taxon>
        <taxon>Halobacteria</taxon>
        <taxon>Halobacteriales</taxon>
        <taxon>Halococcaceae</taxon>
        <taxon>Halococcus</taxon>
    </lineage>
</organism>
<dbReference type="EMBL" id="AOMB01000033">
    <property type="protein sequence ID" value="EMA37800.1"/>
    <property type="molecule type" value="Genomic_DNA"/>
</dbReference>
<dbReference type="AlphaFoldDB" id="M0M090"/>
<keyword evidence="2" id="KW-1185">Reference proteome</keyword>
<proteinExistence type="predicted"/>
<accession>M0M090</accession>
<dbReference type="Proteomes" id="UP000011566">
    <property type="component" value="Unassembled WGS sequence"/>
</dbReference>